<dbReference type="InterPro" id="IPR036418">
    <property type="entry name" value="Cyt_c_oxidase_su6a_sf"/>
</dbReference>
<dbReference type="PANTHER" id="PTHR15004">
    <property type="entry name" value="GLUTAMYL-TRNA(GLN) AMIDOTRANSFERASE SUBUNIT C, MITOCHONDRIAL"/>
    <property type="match status" value="1"/>
</dbReference>
<keyword evidence="1" id="KW-0496">Mitochondrion</keyword>
<proteinExistence type="inferred from homology"/>
<dbReference type="OMA" id="RCAKRTD"/>
<dbReference type="AlphaFoldDB" id="A0A663M3K1"/>
<evidence type="ECO:0000313" key="3">
    <source>
        <dbReference type="Proteomes" id="UP000472269"/>
    </source>
</evidence>
<dbReference type="PANTHER" id="PTHR15004:SF0">
    <property type="entry name" value="GLUTAMYL-TRNA(GLN) AMIDOTRANSFERASE SUBUNIT C, MITOCHONDRIAL"/>
    <property type="match status" value="1"/>
</dbReference>
<accession>A0A663M3K1</accession>
<reference evidence="2" key="2">
    <citation type="submission" date="2025-09" db="UniProtKB">
        <authorList>
            <consortium name="Ensembl"/>
        </authorList>
    </citation>
    <scope>IDENTIFICATION</scope>
</reference>
<dbReference type="Pfam" id="PF02686">
    <property type="entry name" value="GatC"/>
    <property type="match status" value="1"/>
</dbReference>
<protein>
    <recommendedName>
        <fullName evidence="1">Glutamyl-tRNA(Gln) amidotransferase subunit C, mitochondrial</fullName>
        <shortName evidence="1">Glu-AdT subunit C</shortName>
        <ecNumber evidence="1">6.3.5.-</ecNumber>
    </recommendedName>
</protein>
<keyword evidence="1" id="KW-0547">Nucleotide-binding</keyword>
<keyword evidence="1" id="KW-0648">Protein biosynthesis</keyword>
<comment type="subunit">
    <text evidence="1">Subunit of the heterotrimeric GatCAB amidotransferase (AdT) complex, composed of A (QRSL1), B (GATB) and C (GATC) subunits.</text>
</comment>
<name>A0A663M3K1_ATHCN</name>
<dbReference type="HAMAP" id="MF_00122">
    <property type="entry name" value="GatC"/>
    <property type="match status" value="1"/>
</dbReference>
<comment type="subcellular location">
    <subcellularLocation>
        <location evidence="1">Mitochondrion</location>
    </subcellularLocation>
</comment>
<dbReference type="GO" id="GO:0005739">
    <property type="term" value="C:mitochondrion"/>
    <property type="evidence" value="ECO:0007669"/>
    <property type="project" value="UniProtKB-SubCell"/>
</dbReference>
<dbReference type="NCBIfam" id="TIGR00135">
    <property type="entry name" value="gatC"/>
    <property type="match status" value="1"/>
</dbReference>
<dbReference type="GO" id="GO:0050567">
    <property type="term" value="F:glutaminyl-tRNA synthase (glutamine-hydrolyzing) activity"/>
    <property type="evidence" value="ECO:0007669"/>
    <property type="project" value="UniProtKB-UniRule"/>
</dbReference>
<gene>
    <name evidence="1" type="primary">GATC</name>
</gene>
<dbReference type="EC" id="6.3.5.-" evidence="1"/>
<dbReference type="SUPFAM" id="SSF141000">
    <property type="entry name" value="Glu-tRNAGln amidotransferase C subunit"/>
    <property type="match status" value="1"/>
</dbReference>
<dbReference type="Gene3D" id="4.10.95.10">
    <property type="entry name" value="Cytochrome c oxidase, subunit VIa"/>
    <property type="match status" value="1"/>
</dbReference>
<sequence length="136" mass="15836">MLNCYLKGQQEHERPEFIPYAHLRIRTKQKVTVEVLDHLEHLALVDFRDSEGVERLQKAIQFADQLHEVNTDGVEPMDSVLEDRCLYLREDDVTEGNCTEELLKNAREKVEEYFVAPPGNIPLPKLEERETFLKGS</sequence>
<keyword evidence="1" id="KW-0067">ATP-binding</keyword>
<comment type="catalytic activity">
    <reaction evidence="1">
        <text>L-glutamyl-tRNA(Gln) + L-glutamine + ATP + H2O = L-glutaminyl-tRNA(Gln) + L-glutamate + ADP + phosphate + H(+)</text>
        <dbReference type="Rhea" id="RHEA:17521"/>
        <dbReference type="Rhea" id="RHEA-COMP:9681"/>
        <dbReference type="Rhea" id="RHEA-COMP:9684"/>
        <dbReference type="ChEBI" id="CHEBI:15377"/>
        <dbReference type="ChEBI" id="CHEBI:15378"/>
        <dbReference type="ChEBI" id="CHEBI:29985"/>
        <dbReference type="ChEBI" id="CHEBI:30616"/>
        <dbReference type="ChEBI" id="CHEBI:43474"/>
        <dbReference type="ChEBI" id="CHEBI:58359"/>
        <dbReference type="ChEBI" id="CHEBI:78520"/>
        <dbReference type="ChEBI" id="CHEBI:78521"/>
        <dbReference type="ChEBI" id="CHEBI:456216"/>
    </reaction>
</comment>
<dbReference type="GO" id="GO:0070681">
    <property type="term" value="P:glutaminyl-tRNAGln biosynthesis via transamidation"/>
    <property type="evidence" value="ECO:0007669"/>
    <property type="project" value="UniProtKB-UniRule"/>
</dbReference>
<organism evidence="2 3">
    <name type="scientific">Athene cunicularia</name>
    <name type="common">Burrowing owl</name>
    <name type="synonym">Speotyto cunicularia</name>
    <dbReference type="NCBI Taxonomy" id="194338"/>
    <lineage>
        <taxon>Eukaryota</taxon>
        <taxon>Metazoa</taxon>
        <taxon>Chordata</taxon>
        <taxon>Craniata</taxon>
        <taxon>Vertebrata</taxon>
        <taxon>Euteleostomi</taxon>
        <taxon>Archelosauria</taxon>
        <taxon>Archosauria</taxon>
        <taxon>Dinosauria</taxon>
        <taxon>Saurischia</taxon>
        <taxon>Theropoda</taxon>
        <taxon>Coelurosauria</taxon>
        <taxon>Aves</taxon>
        <taxon>Neognathae</taxon>
        <taxon>Neoaves</taxon>
        <taxon>Telluraves</taxon>
        <taxon>Strigiformes</taxon>
        <taxon>Strigidae</taxon>
        <taxon>Athene</taxon>
    </lineage>
</organism>
<dbReference type="InterPro" id="IPR003837">
    <property type="entry name" value="GatC"/>
</dbReference>
<dbReference type="GO" id="GO:0005524">
    <property type="term" value="F:ATP binding"/>
    <property type="evidence" value="ECO:0007669"/>
    <property type="project" value="UniProtKB-KW"/>
</dbReference>
<dbReference type="Proteomes" id="UP000472269">
    <property type="component" value="Unplaced"/>
</dbReference>
<keyword evidence="1" id="KW-0436">Ligase</keyword>
<comment type="similarity">
    <text evidence="1">Belongs to the GatC family.</text>
</comment>
<keyword evidence="3" id="KW-1185">Reference proteome</keyword>
<dbReference type="SUPFAM" id="SSF81411">
    <property type="entry name" value="Mitochondrial cytochrome c oxidase subunit VIa"/>
    <property type="match status" value="1"/>
</dbReference>
<dbReference type="Ensembl" id="ENSACUT00000006508.1">
    <property type="protein sequence ID" value="ENSACUP00000006098.1"/>
    <property type="gene ID" value="ENSACUG00000004156.1"/>
</dbReference>
<comment type="function">
    <text evidence="1">Allows the formation of correctly charged Gln-tRNA(Gln) through the transamidation of misacylated Glu-tRNA(Gln) in the mitochondria. The reaction takes place in the presence of glutamine and ATP through an activated gamma-phospho-Glu-tRNA(Gln).</text>
</comment>
<dbReference type="GO" id="GO:0006450">
    <property type="term" value="P:regulation of translational fidelity"/>
    <property type="evidence" value="ECO:0007669"/>
    <property type="project" value="InterPro"/>
</dbReference>
<evidence type="ECO:0000256" key="1">
    <source>
        <dbReference type="HAMAP-Rule" id="MF_03149"/>
    </source>
</evidence>
<reference evidence="2" key="1">
    <citation type="submission" date="2025-08" db="UniProtKB">
        <authorList>
            <consortium name="Ensembl"/>
        </authorList>
    </citation>
    <scope>IDENTIFICATION</scope>
</reference>
<dbReference type="GO" id="GO:0030956">
    <property type="term" value="C:glutamyl-tRNA(Gln) amidotransferase complex"/>
    <property type="evidence" value="ECO:0007669"/>
    <property type="project" value="UniProtKB-UniRule"/>
</dbReference>
<dbReference type="InterPro" id="IPR036113">
    <property type="entry name" value="Asp/Glu-ADT_sf_sub_c"/>
</dbReference>
<dbReference type="GO" id="GO:0032543">
    <property type="term" value="P:mitochondrial translation"/>
    <property type="evidence" value="ECO:0007669"/>
    <property type="project" value="UniProtKB-UniRule"/>
</dbReference>
<evidence type="ECO:0000313" key="2">
    <source>
        <dbReference type="Ensembl" id="ENSACUP00000006098.1"/>
    </source>
</evidence>